<dbReference type="EMBL" id="JACSDY010000003">
    <property type="protein sequence ID" value="KAF7432263.1"/>
    <property type="molecule type" value="Genomic_DNA"/>
</dbReference>
<reference evidence="1" key="1">
    <citation type="journal article" date="2020" name="G3 (Bethesda)">
        <title>High-Quality Assemblies for Three Invasive Social Wasps from the &lt;i&gt;Vespula&lt;/i&gt; Genus.</title>
        <authorList>
            <person name="Harrop T.W.R."/>
            <person name="Guhlin J."/>
            <person name="McLaughlin G.M."/>
            <person name="Permina E."/>
            <person name="Stockwell P."/>
            <person name="Gilligan J."/>
            <person name="Le Lec M.F."/>
            <person name="Gruber M.A.M."/>
            <person name="Quinn O."/>
            <person name="Lovegrove M."/>
            <person name="Duncan E.J."/>
            <person name="Remnant E.J."/>
            <person name="Van Eeckhoven J."/>
            <person name="Graham B."/>
            <person name="Knapp R.A."/>
            <person name="Langford K.W."/>
            <person name="Kronenberg Z."/>
            <person name="Press M.O."/>
            <person name="Eacker S.M."/>
            <person name="Wilson-Rankin E.E."/>
            <person name="Purcell J."/>
            <person name="Lester P.J."/>
            <person name="Dearden P.K."/>
        </authorList>
    </citation>
    <scope>NUCLEOTIDE SEQUENCE</scope>
    <source>
        <strain evidence="1">Volc-1</strain>
    </source>
</reference>
<protein>
    <submittedName>
        <fullName evidence="1">Uncharacterized protein</fullName>
    </submittedName>
</protein>
<evidence type="ECO:0000313" key="1">
    <source>
        <dbReference type="EMBL" id="KAF7432263.1"/>
    </source>
</evidence>
<evidence type="ECO:0000313" key="2">
    <source>
        <dbReference type="Proteomes" id="UP000600918"/>
    </source>
</evidence>
<dbReference type="Proteomes" id="UP000600918">
    <property type="component" value="Unassembled WGS sequence"/>
</dbReference>
<organism evidence="1 2">
    <name type="scientific">Vespula pensylvanica</name>
    <name type="common">Western yellow jacket</name>
    <name type="synonym">Wasp</name>
    <dbReference type="NCBI Taxonomy" id="30213"/>
    <lineage>
        <taxon>Eukaryota</taxon>
        <taxon>Metazoa</taxon>
        <taxon>Ecdysozoa</taxon>
        <taxon>Arthropoda</taxon>
        <taxon>Hexapoda</taxon>
        <taxon>Insecta</taxon>
        <taxon>Pterygota</taxon>
        <taxon>Neoptera</taxon>
        <taxon>Endopterygota</taxon>
        <taxon>Hymenoptera</taxon>
        <taxon>Apocrita</taxon>
        <taxon>Aculeata</taxon>
        <taxon>Vespoidea</taxon>
        <taxon>Vespidae</taxon>
        <taxon>Vespinae</taxon>
        <taxon>Vespula</taxon>
    </lineage>
</organism>
<name>A0A834P8P2_VESPE</name>
<accession>A0A834P8P2</accession>
<keyword evidence="2" id="KW-1185">Reference proteome</keyword>
<sequence>MHTDPNHDILSQSRMTFIERNQFVGISSFVLRLINASKIEAVGIRFDIVKRRILLGPLNSDYYCKFYGKGTEKAEERQSVSRNNWNPSILACCVRNAETLAGNHDEDHRIMIGSGSGWQAAAVLVIAGRRF</sequence>
<proteinExistence type="predicted"/>
<dbReference type="AlphaFoldDB" id="A0A834P8P2"/>
<comment type="caution">
    <text evidence="1">The sequence shown here is derived from an EMBL/GenBank/DDBJ whole genome shotgun (WGS) entry which is preliminary data.</text>
</comment>
<gene>
    <name evidence="1" type="ORF">H0235_005187</name>
</gene>